<reference evidence="2 3" key="1">
    <citation type="submission" date="2019-06" db="EMBL/GenBank/DDBJ databases">
        <title>Whole genome shotgun sequence of Streptomyces gardneri NBRC 12865.</title>
        <authorList>
            <person name="Hosoyama A."/>
            <person name="Uohara A."/>
            <person name="Ohji S."/>
            <person name="Ichikawa N."/>
        </authorList>
    </citation>
    <scope>NUCLEOTIDE SEQUENCE [LARGE SCALE GENOMIC DNA]</scope>
    <source>
        <strain evidence="2 3">NBRC 12865</strain>
    </source>
</reference>
<keyword evidence="3" id="KW-1185">Reference proteome</keyword>
<feature type="compositionally biased region" description="Polar residues" evidence="1">
    <location>
        <begin position="60"/>
        <end position="69"/>
    </location>
</feature>
<accession>A0A4Y3RJI4</accession>
<dbReference type="Proteomes" id="UP000315226">
    <property type="component" value="Unassembled WGS sequence"/>
</dbReference>
<dbReference type="EMBL" id="BJMN01000022">
    <property type="protein sequence ID" value="GEB57991.1"/>
    <property type="molecule type" value="Genomic_DNA"/>
</dbReference>
<name>A0A4Y3RJI4_9ACTN</name>
<sequence length="69" mass="7746">MPRRPDRREAVLNQIPIRIGQDDSTGVISRPQAPDRAHRHGRRCATVTPTRPAEEPSCPKSAQNQIRVP</sequence>
<comment type="caution">
    <text evidence="2">The sequence shown here is derived from an EMBL/GenBank/DDBJ whole genome shotgun (WGS) entry which is preliminary data.</text>
</comment>
<feature type="region of interest" description="Disordered" evidence="1">
    <location>
        <begin position="20"/>
        <end position="69"/>
    </location>
</feature>
<protein>
    <submittedName>
        <fullName evidence="2">Uncharacterized protein</fullName>
    </submittedName>
</protein>
<dbReference type="AlphaFoldDB" id="A0A4Y3RJI4"/>
<proteinExistence type="predicted"/>
<gene>
    <name evidence="2" type="ORF">SGA01_35960</name>
</gene>
<organism evidence="2 3">
    <name type="scientific">Streptomyces gardneri</name>
    <dbReference type="NCBI Taxonomy" id="66892"/>
    <lineage>
        <taxon>Bacteria</taxon>
        <taxon>Bacillati</taxon>
        <taxon>Actinomycetota</taxon>
        <taxon>Actinomycetes</taxon>
        <taxon>Kitasatosporales</taxon>
        <taxon>Streptomycetaceae</taxon>
        <taxon>Streptomyces</taxon>
    </lineage>
</organism>
<evidence type="ECO:0000256" key="1">
    <source>
        <dbReference type="SAM" id="MobiDB-lite"/>
    </source>
</evidence>
<evidence type="ECO:0000313" key="2">
    <source>
        <dbReference type="EMBL" id="GEB57991.1"/>
    </source>
</evidence>
<evidence type="ECO:0000313" key="3">
    <source>
        <dbReference type="Proteomes" id="UP000315226"/>
    </source>
</evidence>